<evidence type="ECO:0000259" key="6">
    <source>
        <dbReference type="PROSITE" id="PS50048"/>
    </source>
</evidence>
<dbReference type="PANTHER" id="PTHR47785:SF6">
    <property type="entry name" value="ZN(II)2CYS6 TRANSCRIPTION FACTOR (EUROFUNG)"/>
    <property type="match status" value="1"/>
</dbReference>
<reference evidence="8" key="1">
    <citation type="journal article" date="2016" name="Genome Announc.">
        <title>Draft genome sequences of fungus Aspergillus calidoustus.</title>
        <authorList>
            <person name="Horn F."/>
            <person name="Linde J."/>
            <person name="Mattern D.J."/>
            <person name="Walther G."/>
            <person name="Guthke R."/>
            <person name="Scherlach K."/>
            <person name="Martin K."/>
            <person name="Brakhage A.A."/>
            <person name="Petzke L."/>
            <person name="Valiante V."/>
        </authorList>
    </citation>
    <scope>NUCLEOTIDE SEQUENCE [LARGE SCALE GENOMIC DNA]</scope>
    <source>
        <strain evidence="8">SF006504</strain>
    </source>
</reference>
<evidence type="ECO:0000256" key="3">
    <source>
        <dbReference type="ARBA" id="ARBA00023163"/>
    </source>
</evidence>
<organism evidence="7 8">
    <name type="scientific">Aspergillus calidoustus</name>
    <dbReference type="NCBI Taxonomy" id="454130"/>
    <lineage>
        <taxon>Eukaryota</taxon>
        <taxon>Fungi</taxon>
        <taxon>Dikarya</taxon>
        <taxon>Ascomycota</taxon>
        <taxon>Pezizomycotina</taxon>
        <taxon>Eurotiomycetes</taxon>
        <taxon>Eurotiomycetidae</taxon>
        <taxon>Eurotiales</taxon>
        <taxon>Aspergillaceae</taxon>
        <taxon>Aspergillus</taxon>
        <taxon>Aspergillus subgen. Nidulantes</taxon>
    </lineage>
</organism>
<dbReference type="EMBL" id="CDMC01000004">
    <property type="protein sequence ID" value="CEL03725.1"/>
    <property type="molecule type" value="Genomic_DNA"/>
</dbReference>
<keyword evidence="3" id="KW-0804">Transcription</keyword>
<dbReference type="STRING" id="454130.A0A0U5FYK2"/>
<dbReference type="PROSITE" id="PS50048">
    <property type="entry name" value="ZN2_CY6_FUNGAL_2"/>
    <property type="match status" value="1"/>
</dbReference>
<accession>A0A0U5FYK2</accession>
<keyword evidence="4" id="KW-0539">Nucleus</keyword>
<dbReference type="OMA" id="ARQACEY"/>
<evidence type="ECO:0000256" key="5">
    <source>
        <dbReference type="SAM" id="MobiDB-lite"/>
    </source>
</evidence>
<dbReference type="PANTHER" id="PTHR47785">
    <property type="entry name" value="ZN(II)2CYS6 TRANSCRIPTION FACTOR (EUROFUNG)-RELATED-RELATED"/>
    <property type="match status" value="1"/>
</dbReference>
<name>A0A0U5FYK2_ASPCI</name>
<keyword evidence="2" id="KW-0238">DNA-binding</keyword>
<dbReference type="CDD" id="cd00067">
    <property type="entry name" value="GAL4"/>
    <property type="match status" value="1"/>
</dbReference>
<feature type="region of interest" description="Disordered" evidence="5">
    <location>
        <begin position="1"/>
        <end position="22"/>
    </location>
</feature>
<proteinExistence type="predicted"/>
<evidence type="ECO:0000256" key="1">
    <source>
        <dbReference type="ARBA" id="ARBA00023015"/>
    </source>
</evidence>
<dbReference type="OrthoDB" id="6133115at2759"/>
<dbReference type="Proteomes" id="UP000054771">
    <property type="component" value="Unassembled WGS sequence"/>
</dbReference>
<dbReference type="GO" id="GO:0000981">
    <property type="term" value="F:DNA-binding transcription factor activity, RNA polymerase II-specific"/>
    <property type="evidence" value="ECO:0007669"/>
    <property type="project" value="InterPro"/>
</dbReference>
<dbReference type="GO" id="GO:0003677">
    <property type="term" value="F:DNA binding"/>
    <property type="evidence" value="ECO:0007669"/>
    <property type="project" value="UniProtKB-KW"/>
</dbReference>
<dbReference type="SUPFAM" id="SSF57701">
    <property type="entry name" value="Zn2/Cys6 DNA-binding domain"/>
    <property type="match status" value="1"/>
</dbReference>
<dbReference type="Pfam" id="PF00172">
    <property type="entry name" value="Zn_clus"/>
    <property type="match status" value="1"/>
</dbReference>
<dbReference type="InterPro" id="IPR036864">
    <property type="entry name" value="Zn2-C6_fun-type_DNA-bd_sf"/>
</dbReference>
<feature type="domain" description="Zn(2)-C6 fungal-type" evidence="6">
    <location>
        <begin position="30"/>
        <end position="59"/>
    </location>
</feature>
<evidence type="ECO:0000313" key="7">
    <source>
        <dbReference type="EMBL" id="CEL03725.1"/>
    </source>
</evidence>
<dbReference type="CDD" id="cd12148">
    <property type="entry name" value="fungal_TF_MHR"/>
    <property type="match status" value="1"/>
</dbReference>
<dbReference type="AlphaFoldDB" id="A0A0U5FYK2"/>
<keyword evidence="8" id="KW-1185">Reference proteome</keyword>
<keyword evidence="1" id="KW-0805">Transcription regulation</keyword>
<dbReference type="GO" id="GO:0008270">
    <property type="term" value="F:zinc ion binding"/>
    <property type="evidence" value="ECO:0007669"/>
    <property type="project" value="InterPro"/>
</dbReference>
<evidence type="ECO:0000313" key="8">
    <source>
        <dbReference type="Proteomes" id="UP000054771"/>
    </source>
</evidence>
<sequence length="653" mass="74729">MASHIGDEISPEDASERRGKKRRTDVARQACERCRVKKTRCDEQFPCGLCRSLGVECLYSHRKPSRSELSSNALLRILGRLESKVDNIAAKGPGQFSYATEPWPAEAEAGAGYDNPRSTSYISPGAHEVVETAPHYPQSAIVPWSAHQVIAWKPVLSMLPDAVQLIVSECGIDYSSSLELKRPRLPIVPRPGTKDEDSLGNLSISLVKELCHSYFATFHLNYPFVDRTFFFRHTLPTAINGEFGYDVESCVLLAVMALGCWSKIALREASDFRAQGRWSTLPQDGFREDRRSSTDGTTPGLVFFNESRKRIGWLINDNCMQSCQYYLLSGLFYAQLVRPVDWCTMTNRASVCCRMFWENVPTPCDEWVADMQSRLFWNIVMFDSILTQELRLPGCHLDEMAQRIPLPRFIRMKEPSFLPLNPEADEEDSFHQYHFLAQVAHRILLNRTKTTMFVTSMIPTSASRSLSNVTVGEYSSQSVAEELHQQLERWRERLPATLQFNDDHLVPLPESPSQILVVSWLRFRYIIAKFHFGRLIIHKTLHHPTNPTDEELRRCTEFFNQIFGWEPFIRLFSVMKSCMPMKFHIACQLFAQIIMVYCFRHNPEPRLRQVLPAAYPQWCSFALGFLQDAARSSPTLAKDAEIATVLCQDLMLS</sequence>
<gene>
    <name evidence="7" type="ORF">ASPCAL04871</name>
</gene>
<evidence type="ECO:0000256" key="2">
    <source>
        <dbReference type="ARBA" id="ARBA00023125"/>
    </source>
</evidence>
<evidence type="ECO:0000256" key="4">
    <source>
        <dbReference type="ARBA" id="ARBA00023242"/>
    </source>
</evidence>
<protein>
    <recommendedName>
        <fullName evidence="6">Zn(2)-C6 fungal-type domain-containing protein</fullName>
    </recommendedName>
</protein>
<dbReference type="Gene3D" id="4.10.240.10">
    <property type="entry name" value="Zn(2)-C6 fungal-type DNA-binding domain"/>
    <property type="match status" value="1"/>
</dbReference>
<dbReference type="InterPro" id="IPR053181">
    <property type="entry name" value="EcdB-like_regulator"/>
</dbReference>
<dbReference type="SMART" id="SM00066">
    <property type="entry name" value="GAL4"/>
    <property type="match status" value="1"/>
</dbReference>
<dbReference type="PROSITE" id="PS00463">
    <property type="entry name" value="ZN2_CY6_FUNGAL_1"/>
    <property type="match status" value="1"/>
</dbReference>
<dbReference type="InterPro" id="IPR001138">
    <property type="entry name" value="Zn2Cys6_DnaBD"/>
</dbReference>